<reference evidence="5" key="1">
    <citation type="submission" date="2021-01" db="UniProtKB">
        <authorList>
            <consortium name="EnsemblMetazoa"/>
        </authorList>
    </citation>
    <scope>IDENTIFICATION</scope>
</reference>
<comment type="subunit">
    <text evidence="2">Heterohexamer of two PFD-alpha type and four PFD-beta type subunits.</text>
</comment>
<name>A0A7M7J8M0_VARDE</name>
<dbReference type="KEGG" id="vde:111244982"/>
<dbReference type="PANTHER" id="PTHR20903">
    <property type="entry name" value="PREFOLDIN SUBUNIT 1-RELATED"/>
    <property type="match status" value="1"/>
</dbReference>
<dbReference type="GO" id="GO:0051082">
    <property type="term" value="F:unfolded protein binding"/>
    <property type="evidence" value="ECO:0007669"/>
    <property type="project" value="InterPro"/>
</dbReference>
<evidence type="ECO:0000256" key="3">
    <source>
        <dbReference type="ARBA" id="ARBA00023186"/>
    </source>
</evidence>
<dbReference type="EnsemblMetazoa" id="XM_022792654">
    <property type="protein sequence ID" value="XP_022648389"/>
    <property type="gene ID" value="LOC111244982"/>
</dbReference>
<evidence type="ECO:0000256" key="1">
    <source>
        <dbReference type="ARBA" id="ARBA00008045"/>
    </source>
</evidence>
<proteinExistence type="inferred from homology"/>
<feature type="coiled-coil region" evidence="4">
    <location>
        <begin position="72"/>
        <end position="99"/>
    </location>
</feature>
<dbReference type="PANTHER" id="PTHR20903:SF0">
    <property type="entry name" value="PREFOLDIN SUBUNIT 1"/>
    <property type="match status" value="1"/>
</dbReference>
<evidence type="ECO:0000256" key="4">
    <source>
        <dbReference type="SAM" id="Coils"/>
    </source>
</evidence>
<dbReference type="OrthoDB" id="5242628at2759"/>
<keyword evidence="3" id="KW-0143">Chaperone</keyword>
<comment type="similarity">
    <text evidence="1">Belongs to the prefoldin subunit beta family.</text>
</comment>
<dbReference type="InterPro" id="IPR002777">
    <property type="entry name" value="PFD_beta-like"/>
</dbReference>
<dbReference type="Pfam" id="PF01920">
    <property type="entry name" value="Prefoldin_2"/>
    <property type="match status" value="1"/>
</dbReference>
<organism evidence="5 6">
    <name type="scientific">Varroa destructor</name>
    <name type="common">Honeybee mite</name>
    <dbReference type="NCBI Taxonomy" id="109461"/>
    <lineage>
        <taxon>Eukaryota</taxon>
        <taxon>Metazoa</taxon>
        <taxon>Ecdysozoa</taxon>
        <taxon>Arthropoda</taxon>
        <taxon>Chelicerata</taxon>
        <taxon>Arachnida</taxon>
        <taxon>Acari</taxon>
        <taxon>Parasitiformes</taxon>
        <taxon>Mesostigmata</taxon>
        <taxon>Gamasina</taxon>
        <taxon>Dermanyssoidea</taxon>
        <taxon>Varroidae</taxon>
        <taxon>Varroa</taxon>
    </lineage>
</organism>
<dbReference type="AlphaFoldDB" id="A0A7M7J8M0"/>
<keyword evidence="4" id="KW-0175">Coiled coil</keyword>
<dbReference type="Gene3D" id="1.10.287.370">
    <property type="match status" value="1"/>
</dbReference>
<dbReference type="GO" id="GO:0005737">
    <property type="term" value="C:cytoplasm"/>
    <property type="evidence" value="ECO:0007669"/>
    <property type="project" value="TreeGrafter"/>
</dbReference>
<dbReference type="OMA" id="REMIQQK"/>
<evidence type="ECO:0000313" key="6">
    <source>
        <dbReference type="Proteomes" id="UP000594260"/>
    </source>
</evidence>
<accession>A0A7M7J8M0</accession>
<evidence type="ECO:0000256" key="2">
    <source>
        <dbReference type="ARBA" id="ARBA00011695"/>
    </source>
</evidence>
<dbReference type="GeneID" id="111244982"/>
<dbReference type="InParanoid" id="A0A7M7J8M0"/>
<dbReference type="InterPro" id="IPR009053">
    <property type="entry name" value="Prefoldin"/>
</dbReference>
<evidence type="ECO:0000313" key="5">
    <source>
        <dbReference type="EnsemblMetazoa" id="XP_022648389"/>
    </source>
</evidence>
<dbReference type="Proteomes" id="UP000594260">
    <property type="component" value="Unplaced"/>
</dbReference>
<keyword evidence="6" id="KW-1185">Reference proteome</keyword>
<dbReference type="CTD" id="5201"/>
<dbReference type="GO" id="GO:0044183">
    <property type="term" value="F:protein folding chaperone"/>
    <property type="evidence" value="ECO:0007669"/>
    <property type="project" value="TreeGrafter"/>
</dbReference>
<dbReference type="RefSeq" id="XP_022648389.1">
    <property type="nucleotide sequence ID" value="XM_022792654.1"/>
</dbReference>
<dbReference type="SUPFAM" id="SSF46579">
    <property type="entry name" value="Prefoldin"/>
    <property type="match status" value="1"/>
</dbReference>
<protein>
    <recommendedName>
        <fullName evidence="7">Prefoldin subunit 1</fullName>
    </recommendedName>
</protein>
<dbReference type="FunCoup" id="A0A7M7J8M0">
    <property type="interactions" value="1836"/>
</dbReference>
<dbReference type="GO" id="GO:0016272">
    <property type="term" value="C:prefoldin complex"/>
    <property type="evidence" value="ECO:0007669"/>
    <property type="project" value="InterPro"/>
</dbReference>
<evidence type="ECO:0008006" key="7">
    <source>
        <dbReference type="Google" id="ProtNLM"/>
    </source>
</evidence>
<sequence>MAAIPAPDLELKKAFQELQSKMVDTQRKLRLADMQIESHYISIRKSNIANSVISSYPADTRMYDSVGRMFLLSNKKAAKAKLEARNKAAEDRINQLVFNKTYLESELRESKDNLRELVATKKAAA</sequence>